<feature type="region of interest" description="Disordered" evidence="1">
    <location>
        <begin position="1481"/>
        <end position="1507"/>
    </location>
</feature>
<dbReference type="PANTHER" id="PTHR22928">
    <property type="entry name" value="TELOMERE-ASSOCIATED PROTEIN RIF1"/>
    <property type="match status" value="1"/>
</dbReference>
<dbReference type="InterPro" id="IPR011989">
    <property type="entry name" value="ARM-like"/>
</dbReference>
<evidence type="ECO:0000313" key="4">
    <source>
        <dbReference type="Proteomes" id="UP000663852"/>
    </source>
</evidence>
<reference evidence="3" key="1">
    <citation type="submission" date="2021-02" db="EMBL/GenBank/DDBJ databases">
        <authorList>
            <person name="Nowell W R."/>
        </authorList>
    </citation>
    <scope>NUCLEOTIDE SEQUENCE</scope>
</reference>
<evidence type="ECO:0000313" key="3">
    <source>
        <dbReference type="EMBL" id="CAF0805100.1"/>
    </source>
</evidence>
<dbReference type="OrthoDB" id="5399929at2759"/>
<accession>A0A813SZT5</accession>
<dbReference type="SUPFAM" id="SSF48371">
    <property type="entry name" value="ARM repeat"/>
    <property type="match status" value="1"/>
</dbReference>
<keyword evidence="2" id="KW-0472">Membrane</keyword>
<gene>
    <name evidence="3" type="ORF">EDS130_LOCUS5055</name>
</gene>
<feature type="transmembrane region" description="Helical" evidence="2">
    <location>
        <begin position="1605"/>
        <end position="1623"/>
    </location>
</feature>
<evidence type="ECO:0000256" key="1">
    <source>
        <dbReference type="SAM" id="MobiDB-lite"/>
    </source>
</evidence>
<feature type="region of interest" description="Disordered" evidence="1">
    <location>
        <begin position="1114"/>
        <end position="1153"/>
    </location>
</feature>
<sequence>MSSSPMTPTFRKTRSSNFVSNSIDGRNVYEDFHRTIRSTSEFTQVYQQYSQSQTHRSTLISALLKVLASENVDTEIQTFIVDCLITHSDNLSDTQFKQEILPFMKQVLSKTDEESTNLSLSILRFLRVLVEYRPNILMLTLAEWLSCLLNFLVTHFSATFSTVYADLANDLFSKIIKQFTPLSKEIVDILGRSSLIISTEFLDHLRACIKNTDDIRLALFMIHLWQSLACLLSRLLIRGHPKGNEILAIMEDAFIVSNYSIRSAAFTAWSEFMSHVHHSEDIDNPHLNQRLLKLFLAPFLPDYTSKSKSASISKCQAWIALISIYPKNLNEIILPFLSFAFGNHLTLKTLSTTTAWWSECRQIGAQFLHDLLTNNVHGEYLIKLAGDEILNYLFDSIVDQLLENSINSNETQDQTIWLISWNAYLNHLIQIFKTNDSINEKQRVAINTCLLTRIEQMWIDSRIETRYLLKLFESFEHSGFPLAIETVLRDSSTRTKTLSAAQIHPASGNYRSQDKSLVYRTTLSDQYLHMMLEHAIRLNDEDQAHEEIYLHVISYLIDTLSKTSDENFCYQTSSLLLKCSVELYHQPLMIPSLFWHIWFRCSTHLINILNRSSTFELNNKVDNQKQDTSIELLLRPFAFNDIHRLDYSYTLLWTQLFKALCRLALINNDPLKQHLIHLLVELVRNEPAFEQAINDQHNQRLFGFILIIMKILLKTFSDIDLSNLSDRSTNNFVHLLSNTQKRSSPSSIILCFTQLSTITNHILQRLLSSNENSTQYMLVCCCLLKSNKVSSGDQTKLFVFTYIRDLIVDLFSLCKIYSHLDIVLRNLTQLVPFLYLYEQAINGNVPLGSSPVSIHKQQTDNVILNKVLSIISLVFEPPNGSSLLQLVYPILILAFQHNKTIMRNKARKCWNETFGRMTLIVYPNELRLCLRDLKDKEHLLLPCFLADHDNSNTAGSGAPPSSTDESQLSQQVDIATPLIVPSTVSKPHSSPARFVTPTASSARSTTTTDKNEPVFVPIMSNINYNNQLDVPVVISKRPSSTSACLTEKQKEKLRARHNIPLLCDDSSNTQSNSCTIDTPTIENMMRHHQLRQINCEYKQSPTLPLFKQTFSGSTQQTNTIAISSSSETDENTPKQTENTNEDSSDESAIAKKLRRSCRSSISVKKSLINSARKKEASVITTISNSDTLVDTPKSNSIKGILKRLSPTKPRSDHTKRVVFHDQVRVLVFASPSRRDLNVQQRKKSPCSDRLKSPTRIIPKENLPLRKQPTSARRLSAMNPIEQISIPSPASTTKTRSSKLFHPNDALADWTQTQEICQISSNTETIDYIFPSLIDCNKSIDSLTDLLSENECANDILNHFQSINIGTVGDLARLSLNQIEMEPILSSKLVNLRRALAFYQERLIASSSTNTIDCSLTVRTTMTSDESMIIDDSNQTTNLSSMPIGMATNPSNKLYDVETLINSLDCEQLDLNDEIPLSTHQITSMNDERFSSPSNRRSSPMDESTPTKQTLVTVTLGDRLQNAADLCKTMGSLPFNDDYIELVRQLITNLLCIKEILVQQTPSFGIHVHNIQINGIAYIKQTWILFIYVRVHYHPILARNSMATQWYIYLLVITIALNCINVIGKPAVLTCDTYATSATCSQSVSSSESVSNCDTCCNALIERMFDCPPCRYFLLYHRLQGSSCFCTVCFKQQRHRRRHPHSQQANEVESFSRFDF</sequence>
<protein>
    <submittedName>
        <fullName evidence="3">Uncharacterized protein</fullName>
    </submittedName>
</protein>
<dbReference type="InterPro" id="IPR016024">
    <property type="entry name" value="ARM-type_fold"/>
</dbReference>
<keyword evidence="2" id="KW-0812">Transmembrane</keyword>
<dbReference type="Proteomes" id="UP000663852">
    <property type="component" value="Unassembled WGS sequence"/>
</dbReference>
<dbReference type="GO" id="GO:0005634">
    <property type="term" value="C:nucleus"/>
    <property type="evidence" value="ECO:0007669"/>
    <property type="project" value="TreeGrafter"/>
</dbReference>
<dbReference type="GO" id="GO:0000723">
    <property type="term" value="P:telomere maintenance"/>
    <property type="evidence" value="ECO:0007669"/>
    <property type="project" value="TreeGrafter"/>
</dbReference>
<feature type="compositionally biased region" description="Low complexity" evidence="1">
    <location>
        <begin position="996"/>
        <end position="1008"/>
    </location>
</feature>
<dbReference type="PANTHER" id="PTHR22928:SF3">
    <property type="entry name" value="TELOMERE-ASSOCIATED PROTEIN RIF1"/>
    <property type="match status" value="1"/>
</dbReference>
<dbReference type="EMBL" id="CAJNOJ010000013">
    <property type="protein sequence ID" value="CAF0805100.1"/>
    <property type="molecule type" value="Genomic_DNA"/>
</dbReference>
<proteinExistence type="predicted"/>
<dbReference type="Gene3D" id="1.25.10.10">
    <property type="entry name" value="Leucine-rich Repeat Variant"/>
    <property type="match status" value="1"/>
</dbReference>
<feature type="region of interest" description="Disordered" evidence="1">
    <location>
        <begin position="982"/>
        <end position="1009"/>
    </location>
</feature>
<organism evidence="3 4">
    <name type="scientific">Adineta ricciae</name>
    <name type="common">Rotifer</name>
    <dbReference type="NCBI Taxonomy" id="249248"/>
    <lineage>
        <taxon>Eukaryota</taxon>
        <taxon>Metazoa</taxon>
        <taxon>Spiralia</taxon>
        <taxon>Gnathifera</taxon>
        <taxon>Rotifera</taxon>
        <taxon>Eurotatoria</taxon>
        <taxon>Bdelloidea</taxon>
        <taxon>Adinetida</taxon>
        <taxon>Adinetidae</taxon>
        <taxon>Adineta</taxon>
    </lineage>
</organism>
<evidence type="ECO:0000256" key="2">
    <source>
        <dbReference type="SAM" id="Phobius"/>
    </source>
</evidence>
<name>A0A813SZT5_ADIRI</name>
<dbReference type="GO" id="GO:0140445">
    <property type="term" value="C:chromosome, telomeric repeat region"/>
    <property type="evidence" value="ECO:0007669"/>
    <property type="project" value="TreeGrafter"/>
</dbReference>
<comment type="caution">
    <text evidence="3">The sequence shown here is derived from an EMBL/GenBank/DDBJ whole genome shotgun (WGS) entry which is preliminary data.</text>
</comment>
<keyword evidence="2" id="KW-1133">Transmembrane helix</keyword>
<feature type="compositionally biased region" description="Polar residues" evidence="1">
    <location>
        <begin position="1114"/>
        <end position="1126"/>
    </location>
</feature>